<sequence>MQQKLIRMSDLQNLDRAFKKIEEYHKNPSDIDDDLKNEFLLELRKFENSSNVEEKFLEALTTQEDSDDEEITGKHESGRGSHNFKLFVNCFKLFRGSIEYSYRPPPQAIAAESVKQISNKEQPSKDDSAQNSSKDVSKQMEKK</sequence>
<reference evidence="2 3" key="1">
    <citation type="submission" date="2015-04" db="EMBL/GenBank/DDBJ databases">
        <authorList>
            <person name="Syromyatnikov M.Y."/>
            <person name="Popov V.N."/>
        </authorList>
    </citation>
    <scope>NUCLEOTIDE SEQUENCE [LARGE SCALE GENOMIC DNA]</scope>
</reference>
<feature type="region of interest" description="Disordered" evidence="1">
    <location>
        <begin position="111"/>
        <end position="143"/>
    </location>
</feature>
<protein>
    <submittedName>
        <fullName evidence="2">CLUMA_CG017306, isoform A</fullName>
    </submittedName>
</protein>
<accession>A0A1J1IVL7</accession>
<dbReference type="EMBL" id="CVRI01000062">
    <property type="protein sequence ID" value="CRL04215.1"/>
    <property type="molecule type" value="Genomic_DNA"/>
</dbReference>
<evidence type="ECO:0000313" key="3">
    <source>
        <dbReference type="Proteomes" id="UP000183832"/>
    </source>
</evidence>
<feature type="region of interest" description="Disordered" evidence="1">
    <location>
        <begin position="61"/>
        <end position="81"/>
    </location>
</feature>
<organism evidence="2 3">
    <name type="scientific">Clunio marinus</name>
    <dbReference type="NCBI Taxonomy" id="568069"/>
    <lineage>
        <taxon>Eukaryota</taxon>
        <taxon>Metazoa</taxon>
        <taxon>Ecdysozoa</taxon>
        <taxon>Arthropoda</taxon>
        <taxon>Hexapoda</taxon>
        <taxon>Insecta</taxon>
        <taxon>Pterygota</taxon>
        <taxon>Neoptera</taxon>
        <taxon>Endopterygota</taxon>
        <taxon>Diptera</taxon>
        <taxon>Nematocera</taxon>
        <taxon>Chironomoidea</taxon>
        <taxon>Chironomidae</taxon>
        <taxon>Clunio</taxon>
    </lineage>
</organism>
<name>A0A1J1IVL7_9DIPT</name>
<dbReference type="Proteomes" id="UP000183832">
    <property type="component" value="Unassembled WGS sequence"/>
</dbReference>
<evidence type="ECO:0000256" key="1">
    <source>
        <dbReference type="SAM" id="MobiDB-lite"/>
    </source>
</evidence>
<proteinExistence type="predicted"/>
<dbReference type="AlphaFoldDB" id="A0A1J1IVL7"/>
<gene>
    <name evidence="2" type="ORF">CLUMA_CG017306</name>
</gene>
<evidence type="ECO:0000313" key="2">
    <source>
        <dbReference type="EMBL" id="CRL04215.1"/>
    </source>
</evidence>
<keyword evidence="3" id="KW-1185">Reference proteome</keyword>